<evidence type="ECO:0000313" key="1">
    <source>
        <dbReference type="EMBL" id="TGO01974.1"/>
    </source>
</evidence>
<evidence type="ECO:0000313" key="2">
    <source>
        <dbReference type="Proteomes" id="UP000030428"/>
    </source>
</evidence>
<name>A0A4E0RMK2_9GAMM</name>
<dbReference type="AlphaFoldDB" id="A0A4E0RMK2"/>
<dbReference type="EMBL" id="JSZA02000306">
    <property type="protein sequence ID" value="TGO01974.1"/>
    <property type="molecule type" value="Genomic_DNA"/>
</dbReference>
<keyword evidence="2" id="KW-1185">Reference proteome</keyword>
<gene>
    <name evidence="1" type="ORF">PN36_32865</name>
</gene>
<reference evidence="1 2" key="1">
    <citation type="journal article" date="2016" name="Front. Microbiol.">
        <title>Single-Cell (Meta-)Genomics of a Dimorphic Candidatus Thiomargarita nelsonii Reveals Genomic Plasticity.</title>
        <authorList>
            <person name="Flood B.E."/>
            <person name="Fliss P."/>
            <person name="Jones D.S."/>
            <person name="Dick G.J."/>
            <person name="Jain S."/>
            <person name="Kaster A.K."/>
            <person name="Winkel M."/>
            <person name="Mussmann M."/>
            <person name="Bailey J."/>
        </authorList>
    </citation>
    <scope>NUCLEOTIDE SEQUENCE [LARGE SCALE GENOMIC DNA]</scope>
    <source>
        <strain evidence="1">Hydrate Ridge</strain>
    </source>
</reference>
<accession>A0A4E0RMK2</accession>
<dbReference type="InterPro" id="IPR045944">
    <property type="entry name" value="DUF6364"/>
</dbReference>
<protein>
    <submittedName>
        <fullName evidence="1">Uncharacterized protein</fullName>
    </submittedName>
</protein>
<sequence>MPNLTISIEDSIFNAAQVYVKQRGTTISQITRAYLAQLTDVKQSEDIEPLVQFSHGKINRFQAMKALDIDYFTLLDRLGQQKLSLLTLPSEKLEPMVDSFVRIMKEAPEL</sequence>
<proteinExistence type="predicted"/>
<dbReference type="Proteomes" id="UP000030428">
    <property type="component" value="Unassembled WGS sequence"/>
</dbReference>
<organism evidence="1 2">
    <name type="scientific">Candidatus Thiomargarita nelsonii</name>
    <dbReference type="NCBI Taxonomy" id="1003181"/>
    <lineage>
        <taxon>Bacteria</taxon>
        <taxon>Pseudomonadati</taxon>
        <taxon>Pseudomonadota</taxon>
        <taxon>Gammaproteobacteria</taxon>
        <taxon>Thiotrichales</taxon>
        <taxon>Thiotrichaceae</taxon>
        <taxon>Thiomargarita</taxon>
    </lineage>
</organism>
<comment type="caution">
    <text evidence="1">The sequence shown here is derived from an EMBL/GenBank/DDBJ whole genome shotgun (WGS) entry which is preliminary data.</text>
</comment>
<dbReference type="Pfam" id="PF19891">
    <property type="entry name" value="DUF6364"/>
    <property type="match status" value="1"/>
</dbReference>